<feature type="domain" description="PEP-utilising enzyme mobile" evidence="1">
    <location>
        <begin position="222"/>
        <end position="293"/>
    </location>
</feature>
<reference evidence="2 3" key="1">
    <citation type="journal article" date="2016" name="Nat. Commun.">
        <title>Thousands of microbial genomes shed light on interconnected biogeochemical processes in an aquifer system.</title>
        <authorList>
            <person name="Anantharaman K."/>
            <person name="Brown C.T."/>
            <person name="Hug L.A."/>
            <person name="Sharon I."/>
            <person name="Castelle C.J."/>
            <person name="Probst A.J."/>
            <person name="Thomas B.C."/>
            <person name="Singh A."/>
            <person name="Wilkins M.J."/>
            <person name="Karaoz U."/>
            <person name="Brodie E.L."/>
            <person name="Williams K.H."/>
            <person name="Hubbard S.S."/>
            <person name="Banfield J.F."/>
        </authorList>
    </citation>
    <scope>NUCLEOTIDE SEQUENCE [LARGE SCALE GENOMIC DNA]</scope>
</reference>
<evidence type="ECO:0000313" key="2">
    <source>
        <dbReference type="EMBL" id="OGM64940.1"/>
    </source>
</evidence>
<dbReference type="Gene3D" id="3.50.30.10">
    <property type="entry name" value="Phosphohistidine domain"/>
    <property type="match status" value="1"/>
</dbReference>
<dbReference type="Pfam" id="PF00391">
    <property type="entry name" value="PEP-utilizers"/>
    <property type="match status" value="1"/>
</dbReference>
<organism evidence="2 3">
    <name type="scientific">Candidatus Woesebacteria bacterium RIFCSPLOWO2_01_FULL_39_25</name>
    <dbReference type="NCBI Taxonomy" id="1802521"/>
    <lineage>
        <taxon>Bacteria</taxon>
        <taxon>Candidatus Woeseibacteriota</taxon>
    </lineage>
</organism>
<dbReference type="PANTHER" id="PTHR43615:SF1">
    <property type="entry name" value="PPDK_N DOMAIN-CONTAINING PROTEIN"/>
    <property type="match status" value="1"/>
</dbReference>
<evidence type="ECO:0000313" key="3">
    <source>
        <dbReference type="Proteomes" id="UP000176725"/>
    </source>
</evidence>
<dbReference type="InterPro" id="IPR036637">
    <property type="entry name" value="Phosphohistidine_dom_sf"/>
</dbReference>
<comment type="caution">
    <text evidence="2">The sequence shown here is derived from an EMBL/GenBank/DDBJ whole genome shotgun (WGS) entry which is preliminary data.</text>
</comment>
<dbReference type="EMBL" id="MGHH01000007">
    <property type="protein sequence ID" value="OGM64940.1"/>
    <property type="molecule type" value="Genomic_DNA"/>
</dbReference>
<accession>A0A1F8BLV3</accession>
<dbReference type="InterPro" id="IPR051549">
    <property type="entry name" value="PEP_Utilizing_Enz"/>
</dbReference>
<dbReference type="AlphaFoldDB" id="A0A1F8BLV3"/>
<dbReference type="SUPFAM" id="SSF52009">
    <property type="entry name" value="Phosphohistidine domain"/>
    <property type="match status" value="1"/>
</dbReference>
<dbReference type="STRING" id="1802521.A2893_04780"/>
<evidence type="ECO:0000259" key="1">
    <source>
        <dbReference type="Pfam" id="PF00391"/>
    </source>
</evidence>
<dbReference type="InterPro" id="IPR008279">
    <property type="entry name" value="PEP-util_enz_mobile_dom"/>
</dbReference>
<name>A0A1F8BLV3_9BACT</name>
<dbReference type="GO" id="GO:0016772">
    <property type="term" value="F:transferase activity, transferring phosphorus-containing groups"/>
    <property type="evidence" value="ECO:0007669"/>
    <property type="project" value="InterPro"/>
</dbReference>
<protein>
    <recommendedName>
        <fullName evidence="1">PEP-utilising enzyme mobile domain-containing protein</fullName>
    </recommendedName>
</protein>
<sequence>MELKRVLVELEKLLQNWRINTSGWILVSQYAYRLLGYDVKLRKGHLNVLVRKNKIPWKIKEGIEIHPPRKTKYRAEFEKFIDKTGFDFDINLATDKEFTAKEGFYVLYKLPNSTEIRVQKPSGAIKEFEKLLSLSTKEGLGTERLNKDIFYIKDMILALSKKGEEDTTKLFQRLLKKYLTVKKKHITVKPTDTDSIAGIVASKGKANGRIIVVYDIKDAKLIKDGDILVTKMTSPILTLLLPKISAIVTDKGGMLSHAAILAREIGVPCIVGTQVATKVLKDGDLVEVDAYRGIVRKI</sequence>
<dbReference type="Proteomes" id="UP000176725">
    <property type="component" value="Unassembled WGS sequence"/>
</dbReference>
<proteinExistence type="predicted"/>
<gene>
    <name evidence="2" type="ORF">A2893_04780</name>
</gene>
<dbReference type="PANTHER" id="PTHR43615">
    <property type="entry name" value="PHOSPHOENOLPYRUVATE SYNTHASE-RELATED"/>
    <property type="match status" value="1"/>
</dbReference>